<proteinExistence type="predicted"/>
<feature type="transmembrane region" description="Helical" evidence="5">
    <location>
        <begin position="215"/>
        <end position="234"/>
    </location>
</feature>
<protein>
    <submittedName>
        <fullName evidence="7">Unannotated protein</fullName>
    </submittedName>
</protein>
<dbReference type="PANTHER" id="PTHR37422">
    <property type="entry name" value="TEICHURONIC ACID BIOSYNTHESIS PROTEIN TUAE"/>
    <property type="match status" value="1"/>
</dbReference>
<evidence type="ECO:0000256" key="1">
    <source>
        <dbReference type="ARBA" id="ARBA00004141"/>
    </source>
</evidence>
<organism evidence="7">
    <name type="scientific">freshwater metagenome</name>
    <dbReference type="NCBI Taxonomy" id="449393"/>
    <lineage>
        <taxon>unclassified sequences</taxon>
        <taxon>metagenomes</taxon>
        <taxon>ecological metagenomes</taxon>
    </lineage>
</organism>
<feature type="transmembrane region" description="Helical" evidence="5">
    <location>
        <begin position="69"/>
        <end position="87"/>
    </location>
</feature>
<feature type="transmembrane region" description="Helical" evidence="5">
    <location>
        <begin position="262"/>
        <end position="284"/>
    </location>
</feature>
<keyword evidence="2 5" id="KW-0812">Transmembrane</keyword>
<gene>
    <name evidence="7" type="ORF">UFOPK4114_00966</name>
</gene>
<evidence type="ECO:0000256" key="3">
    <source>
        <dbReference type="ARBA" id="ARBA00022989"/>
    </source>
</evidence>
<evidence type="ECO:0000313" key="7">
    <source>
        <dbReference type="EMBL" id="CAB5023291.1"/>
    </source>
</evidence>
<feature type="transmembrane region" description="Helical" evidence="5">
    <location>
        <begin position="38"/>
        <end position="57"/>
    </location>
</feature>
<evidence type="ECO:0000256" key="2">
    <source>
        <dbReference type="ARBA" id="ARBA00022692"/>
    </source>
</evidence>
<evidence type="ECO:0000259" key="6">
    <source>
        <dbReference type="Pfam" id="PF04932"/>
    </source>
</evidence>
<dbReference type="InterPro" id="IPR007016">
    <property type="entry name" value="O-antigen_ligase-rel_domated"/>
</dbReference>
<feature type="transmembrane region" description="Helical" evidence="5">
    <location>
        <begin position="166"/>
        <end position="186"/>
    </location>
</feature>
<keyword evidence="3 5" id="KW-1133">Transmembrane helix</keyword>
<keyword evidence="4 5" id="KW-0472">Membrane</keyword>
<dbReference type="PANTHER" id="PTHR37422:SF23">
    <property type="entry name" value="TEICHURONIC ACID BIOSYNTHESIS PROTEIN TUAE"/>
    <property type="match status" value="1"/>
</dbReference>
<sequence>MTVIACLAWLVAGSTTLRMRGLSVLYIGLALFEIKKSHAIQGLAVTAIGAVVIGYFVVRSIFRNRISLIVYLALMSAGGLIAALGALQKGPLVGIMYKTSVSLRGEYWAAAINTFKSHPIFGVGMDSFGDWYRIERRPSAMVLPGPTTVVNTAHNVFLDMLANGGLILFVSYILILTLGGVSVIRIARRSKNFDVTFVALTSVWIGYQAQSFISINQIGLAIWGWLLTGALIAYEYSTRETVHAQTALTNSKQQRKRVRVDSALPASSIFTAPVLGLVGLLVALPPFVADTHWREALQASSVERIQAAAIAWPLDSTRLGIAVNAMLQNKFNTQALELSRLAVKFNPNSYDSWNLMSAVPDLPAKEKQEAIKRLRELDPLNPNLKNLK</sequence>
<accession>A0A6J7R205</accession>
<reference evidence="7" key="1">
    <citation type="submission" date="2020-05" db="EMBL/GenBank/DDBJ databases">
        <authorList>
            <person name="Chiriac C."/>
            <person name="Salcher M."/>
            <person name="Ghai R."/>
            <person name="Kavagutti S V."/>
        </authorList>
    </citation>
    <scope>NUCLEOTIDE SEQUENCE</scope>
</reference>
<dbReference type="EMBL" id="CAFBPP010000067">
    <property type="protein sequence ID" value="CAB5023291.1"/>
    <property type="molecule type" value="Genomic_DNA"/>
</dbReference>
<dbReference type="AlphaFoldDB" id="A0A6J7R205"/>
<name>A0A6J7R205_9ZZZZ</name>
<evidence type="ECO:0000256" key="4">
    <source>
        <dbReference type="ARBA" id="ARBA00023136"/>
    </source>
</evidence>
<evidence type="ECO:0000256" key="5">
    <source>
        <dbReference type="SAM" id="Phobius"/>
    </source>
</evidence>
<dbReference type="Pfam" id="PF04932">
    <property type="entry name" value="Wzy_C"/>
    <property type="match status" value="1"/>
</dbReference>
<feature type="domain" description="O-antigen ligase-related" evidence="6">
    <location>
        <begin position="43"/>
        <end position="173"/>
    </location>
</feature>
<comment type="subcellular location">
    <subcellularLocation>
        <location evidence="1">Membrane</location>
        <topology evidence="1">Multi-pass membrane protein</topology>
    </subcellularLocation>
</comment>
<dbReference type="InterPro" id="IPR051533">
    <property type="entry name" value="WaaL-like"/>
</dbReference>
<dbReference type="GO" id="GO:0016020">
    <property type="term" value="C:membrane"/>
    <property type="evidence" value="ECO:0007669"/>
    <property type="project" value="UniProtKB-SubCell"/>
</dbReference>